<organism evidence="1">
    <name type="scientific">Cryptomonas curvata</name>
    <dbReference type="NCBI Taxonomy" id="233186"/>
    <lineage>
        <taxon>Eukaryota</taxon>
        <taxon>Cryptophyceae</taxon>
        <taxon>Cryptomonadales</taxon>
        <taxon>Cryptomonadaceae</taxon>
        <taxon>Cryptomonas</taxon>
    </lineage>
</organism>
<gene>
    <name evidence="1" type="ORF">CCUR1050_LOCUS21931</name>
</gene>
<dbReference type="AlphaFoldDB" id="A0A7S0MLP6"/>
<name>A0A7S0MLP6_9CRYP</name>
<sequence length="149" mass="16738">MLTEMYANQSGFEVGHRARPLAPVEAVKVIKSEHRHVDLETKKEAWRQGLAHKAIHNRNQRITSSRKDNEDSIMQELFAREILPAWRAARAFVGGPEVAGPETTALCEARSDEVVATHFMRRGWPGSTRPGLPNLLVDTHTNIDHIGQD</sequence>
<dbReference type="EMBL" id="HBEZ01039836">
    <property type="protein sequence ID" value="CAD8644246.1"/>
    <property type="molecule type" value="Transcribed_RNA"/>
</dbReference>
<protein>
    <submittedName>
        <fullName evidence="1">Uncharacterized protein</fullName>
    </submittedName>
</protein>
<proteinExistence type="predicted"/>
<accession>A0A7S0MLP6</accession>
<reference evidence="1" key="1">
    <citation type="submission" date="2021-01" db="EMBL/GenBank/DDBJ databases">
        <authorList>
            <person name="Corre E."/>
            <person name="Pelletier E."/>
            <person name="Niang G."/>
            <person name="Scheremetjew M."/>
            <person name="Finn R."/>
            <person name="Kale V."/>
            <person name="Holt S."/>
            <person name="Cochrane G."/>
            <person name="Meng A."/>
            <person name="Brown T."/>
            <person name="Cohen L."/>
        </authorList>
    </citation>
    <scope>NUCLEOTIDE SEQUENCE</scope>
    <source>
        <strain evidence="1">CCAP979/52</strain>
    </source>
</reference>
<evidence type="ECO:0000313" key="1">
    <source>
        <dbReference type="EMBL" id="CAD8644246.1"/>
    </source>
</evidence>